<proteinExistence type="predicted"/>
<name>A0A7R9PEL2_TIMCA</name>
<organism evidence="2">
    <name type="scientific">Timema californicum</name>
    <name type="common">California timema</name>
    <name type="synonym">Walking stick</name>
    <dbReference type="NCBI Taxonomy" id="61474"/>
    <lineage>
        <taxon>Eukaryota</taxon>
        <taxon>Metazoa</taxon>
        <taxon>Ecdysozoa</taxon>
        <taxon>Arthropoda</taxon>
        <taxon>Hexapoda</taxon>
        <taxon>Insecta</taxon>
        <taxon>Pterygota</taxon>
        <taxon>Neoptera</taxon>
        <taxon>Polyneoptera</taxon>
        <taxon>Phasmatodea</taxon>
        <taxon>Timematodea</taxon>
        <taxon>Timematoidea</taxon>
        <taxon>Timematidae</taxon>
        <taxon>Timema</taxon>
    </lineage>
</organism>
<evidence type="ECO:0000313" key="2">
    <source>
        <dbReference type="EMBL" id="CAD7580382.1"/>
    </source>
</evidence>
<evidence type="ECO:0000256" key="1">
    <source>
        <dbReference type="SAM" id="MobiDB-lite"/>
    </source>
</evidence>
<feature type="compositionally biased region" description="Basic and acidic residues" evidence="1">
    <location>
        <begin position="59"/>
        <end position="91"/>
    </location>
</feature>
<gene>
    <name evidence="2" type="ORF">TCMB3V08_LOCUS12915</name>
</gene>
<feature type="compositionally biased region" description="Basic and acidic residues" evidence="1">
    <location>
        <begin position="8"/>
        <end position="17"/>
    </location>
</feature>
<feature type="region of interest" description="Disordered" evidence="1">
    <location>
        <begin position="1"/>
        <end position="23"/>
    </location>
</feature>
<accession>A0A7R9PEL2</accession>
<dbReference type="EMBL" id="OE199484">
    <property type="protein sequence ID" value="CAD7580382.1"/>
    <property type="molecule type" value="Genomic_DNA"/>
</dbReference>
<protein>
    <submittedName>
        <fullName evidence="2">(California timema) hypothetical protein</fullName>
    </submittedName>
</protein>
<feature type="compositionally biased region" description="Polar residues" evidence="1">
    <location>
        <begin position="40"/>
        <end position="55"/>
    </location>
</feature>
<dbReference type="AlphaFoldDB" id="A0A7R9PEL2"/>
<reference evidence="2" key="1">
    <citation type="submission" date="2020-11" db="EMBL/GenBank/DDBJ databases">
        <authorList>
            <person name="Tran Van P."/>
        </authorList>
    </citation>
    <scope>NUCLEOTIDE SEQUENCE</scope>
</reference>
<feature type="region of interest" description="Disordered" evidence="1">
    <location>
        <begin position="40"/>
        <end position="135"/>
    </location>
</feature>
<sequence length="135" mass="14913">MQSFLFDMSEKESKMQEQNKLADISAVPKNDEYIVQELSSENKAFSTEGNVSDDMNGQFEERVCEHGEPPAKKGKSESSPPEHRGETKENEGQDSLLVETDVFAPVTTLPNADSEGQEREVASTKVTVHNILLPG</sequence>